<reference evidence="1 2" key="1">
    <citation type="journal article" date="2021" name="Plant Biotechnol. J.">
        <title>Multi-omics assisted identification of the key and species-specific regulatory components of drought-tolerant mechanisms in Gossypium stocksii.</title>
        <authorList>
            <person name="Yu D."/>
            <person name="Ke L."/>
            <person name="Zhang D."/>
            <person name="Wu Y."/>
            <person name="Sun Y."/>
            <person name="Mei J."/>
            <person name="Sun J."/>
            <person name="Sun Y."/>
        </authorList>
    </citation>
    <scope>NUCLEOTIDE SEQUENCE [LARGE SCALE GENOMIC DNA]</scope>
    <source>
        <strain evidence="2">cv. E1</strain>
        <tissue evidence="1">Leaf</tissue>
    </source>
</reference>
<protein>
    <submittedName>
        <fullName evidence="1">Uncharacterized protein</fullName>
    </submittedName>
</protein>
<name>A0A9D3ZY09_9ROSI</name>
<proteinExistence type="predicted"/>
<dbReference type="EMBL" id="JAIQCV010000008">
    <property type="protein sequence ID" value="KAH1073456.1"/>
    <property type="molecule type" value="Genomic_DNA"/>
</dbReference>
<accession>A0A9D3ZY09</accession>
<dbReference type="AlphaFoldDB" id="A0A9D3ZY09"/>
<evidence type="ECO:0000313" key="1">
    <source>
        <dbReference type="EMBL" id="KAH1073456.1"/>
    </source>
</evidence>
<gene>
    <name evidence="1" type="ORF">J1N35_025784</name>
</gene>
<keyword evidence="2" id="KW-1185">Reference proteome</keyword>
<comment type="caution">
    <text evidence="1">The sequence shown here is derived from an EMBL/GenBank/DDBJ whole genome shotgun (WGS) entry which is preliminary data.</text>
</comment>
<evidence type="ECO:0000313" key="2">
    <source>
        <dbReference type="Proteomes" id="UP000828251"/>
    </source>
</evidence>
<sequence length="85" mass="9712">MDLMMTLDPDTTILIVASPAIVQIFDNDKDEEFRDIEECLRKIDSLFEDGIFADQEDTVVEKEIVATEEVFEAEVVAENKKEKAE</sequence>
<organism evidence="1 2">
    <name type="scientific">Gossypium stocksii</name>
    <dbReference type="NCBI Taxonomy" id="47602"/>
    <lineage>
        <taxon>Eukaryota</taxon>
        <taxon>Viridiplantae</taxon>
        <taxon>Streptophyta</taxon>
        <taxon>Embryophyta</taxon>
        <taxon>Tracheophyta</taxon>
        <taxon>Spermatophyta</taxon>
        <taxon>Magnoliopsida</taxon>
        <taxon>eudicotyledons</taxon>
        <taxon>Gunneridae</taxon>
        <taxon>Pentapetalae</taxon>
        <taxon>rosids</taxon>
        <taxon>malvids</taxon>
        <taxon>Malvales</taxon>
        <taxon>Malvaceae</taxon>
        <taxon>Malvoideae</taxon>
        <taxon>Gossypium</taxon>
    </lineage>
</organism>
<dbReference type="Proteomes" id="UP000828251">
    <property type="component" value="Unassembled WGS sequence"/>
</dbReference>